<dbReference type="Gene3D" id="3.30.60.20">
    <property type="match status" value="1"/>
</dbReference>
<keyword evidence="4" id="KW-0418">Kinase</keyword>
<keyword evidence="1" id="KW-0479">Metal-binding</keyword>
<dbReference type="PROSITE" id="PS00479">
    <property type="entry name" value="ZF_DAG_PE_1"/>
    <property type="match status" value="1"/>
</dbReference>
<keyword evidence="5" id="KW-1185">Reference proteome</keyword>
<dbReference type="SUPFAM" id="SSF57889">
    <property type="entry name" value="Cysteine-rich domain"/>
    <property type="match status" value="1"/>
</dbReference>
<comment type="caution">
    <text evidence="4">The sequence shown here is derived from an EMBL/GenBank/DDBJ whole genome shotgun (WGS) entry which is preliminary data.</text>
</comment>
<dbReference type="PROSITE" id="PS50081">
    <property type="entry name" value="ZF_DAG_PE_2"/>
    <property type="match status" value="1"/>
</dbReference>
<protein>
    <submittedName>
        <fullName evidence="4">Protein kinase C-like 3</fullName>
    </submittedName>
</protein>
<dbReference type="Pfam" id="PF00130">
    <property type="entry name" value="C1_1"/>
    <property type="match status" value="1"/>
</dbReference>
<dbReference type="PANTHER" id="PTHR21119">
    <property type="entry name" value="C2 DOMAIN-CONTAINING PROTEIN"/>
    <property type="match status" value="1"/>
</dbReference>
<organism evidence="4 5">
    <name type="scientific">Aphis craccivora</name>
    <name type="common">Cowpea aphid</name>
    <dbReference type="NCBI Taxonomy" id="307492"/>
    <lineage>
        <taxon>Eukaryota</taxon>
        <taxon>Metazoa</taxon>
        <taxon>Ecdysozoa</taxon>
        <taxon>Arthropoda</taxon>
        <taxon>Hexapoda</taxon>
        <taxon>Insecta</taxon>
        <taxon>Pterygota</taxon>
        <taxon>Neoptera</taxon>
        <taxon>Paraneoptera</taxon>
        <taxon>Hemiptera</taxon>
        <taxon>Sternorrhyncha</taxon>
        <taxon>Aphidomorpha</taxon>
        <taxon>Aphidoidea</taxon>
        <taxon>Aphididae</taxon>
        <taxon>Aphidini</taxon>
        <taxon>Aphis</taxon>
        <taxon>Aphis</taxon>
    </lineage>
</organism>
<reference evidence="4 5" key="1">
    <citation type="submission" date="2019-08" db="EMBL/GenBank/DDBJ databases">
        <title>Whole genome of Aphis craccivora.</title>
        <authorList>
            <person name="Voronova N.V."/>
            <person name="Shulinski R.S."/>
            <person name="Bandarenka Y.V."/>
            <person name="Zhorov D.G."/>
            <person name="Warner D."/>
        </authorList>
    </citation>
    <scope>NUCLEOTIDE SEQUENCE [LARGE SCALE GENOMIC DNA]</scope>
    <source>
        <strain evidence="4">180601</strain>
        <tissue evidence="4">Whole Body</tissue>
    </source>
</reference>
<keyword evidence="2" id="KW-0862">Zinc</keyword>
<dbReference type="EMBL" id="VUJU01001962">
    <property type="protein sequence ID" value="KAF0763116.1"/>
    <property type="molecule type" value="Genomic_DNA"/>
</dbReference>
<dbReference type="GO" id="GO:0046872">
    <property type="term" value="F:metal ion binding"/>
    <property type="evidence" value="ECO:0007669"/>
    <property type="project" value="UniProtKB-KW"/>
</dbReference>
<dbReference type="InterPro" id="IPR039934">
    <property type="entry name" value="C2CD2/C2CD2L"/>
</dbReference>
<dbReference type="InterPro" id="IPR002219">
    <property type="entry name" value="PKC_DAG/PE"/>
</dbReference>
<dbReference type="Proteomes" id="UP000478052">
    <property type="component" value="Unassembled WGS sequence"/>
</dbReference>
<evidence type="ECO:0000256" key="1">
    <source>
        <dbReference type="ARBA" id="ARBA00022723"/>
    </source>
</evidence>
<evidence type="ECO:0000313" key="4">
    <source>
        <dbReference type="EMBL" id="KAF0763116.1"/>
    </source>
</evidence>
<evidence type="ECO:0000259" key="3">
    <source>
        <dbReference type="PROSITE" id="PS50081"/>
    </source>
</evidence>
<evidence type="ECO:0000313" key="5">
    <source>
        <dbReference type="Proteomes" id="UP000478052"/>
    </source>
</evidence>
<feature type="domain" description="Phorbol-ester/DAG-type" evidence="3">
    <location>
        <begin position="27"/>
        <end position="78"/>
    </location>
</feature>
<name>A0A6G0YZ33_APHCR</name>
<proteinExistence type="predicted"/>
<dbReference type="AlphaFoldDB" id="A0A6G0YZ33"/>
<accession>A0A6G0YZ33</accession>
<dbReference type="OrthoDB" id="9976063at2759"/>
<dbReference type="PANTHER" id="PTHR21119:SF5">
    <property type="entry name" value="C2 DOMAIN-CONTAINING PROTEIN"/>
    <property type="match status" value="1"/>
</dbReference>
<evidence type="ECO:0000256" key="2">
    <source>
        <dbReference type="ARBA" id="ARBA00022833"/>
    </source>
</evidence>
<gene>
    <name evidence="4" type="ORF">FWK35_00022712</name>
</gene>
<keyword evidence="4" id="KW-0808">Transferase</keyword>
<feature type="non-terminal residue" evidence="4">
    <location>
        <position position="1"/>
    </location>
</feature>
<sequence>RHYLVPFTQAKKSKWKRAGIKLHIYNDHTFVAKHLSSRLNCLVCAKYFPRRIGKQGYECRDCLIKCHKECHVKVSVVCTNSKIHNIDLNNLTVLPSISA</sequence>
<dbReference type="SMART" id="SM00109">
    <property type="entry name" value="C1"/>
    <property type="match status" value="1"/>
</dbReference>
<dbReference type="InterPro" id="IPR046349">
    <property type="entry name" value="C1-like_sf"/>
</dbReference>
<dbReference type="GO" id="GO:0016301">
    <property type="term" value="F:kinase activity"/>
    <property type="evidence" value="ECO:0007669"/>
    <property type="project" value="UniProtKB-KW"/>
</dbReference>